<dbReference type="InterPro" id="IPR009061">
    <property type="entry name" value="DNA-bd_dom_put_sf"/>
</dbReference>
<feature type="domain" description="Helix-turn-helix" evidence="1">
    <location>
        <begin position="20"/>
        <end position="69"/>
    </location>
</feature>
<name>A0A0G0I5L3_9BACT</name>
<evidence type="ECO:0000313" key="2">
    <source>
        <dbReference type="EMBL" id="KKQ46255.1"/>
    </source>
</evidence>
<dbReference type="Gene3D" id="1.10.1660.10">
    <property type="match status" value="1"/>
</dbReference>
<organism evidence="2 3">
    <name type="scientific">Candidatus Woesebacteria bacterium GW2011_GWA1_37_8</name>
    <dbReference type="NCBI Taxonomy" id="1618546"/>
    <lineage>
        <taxon>Bacteria</taxon>
        <taxon>Candidatus Woeseibacteriota</taxon>
    </lineage>
</organism>
<protein>
    <submittedName>
        <fullName evidence="2">DNA-binding protein, excisionase family</fullName>
    </submittedName>
</protein>
<dbReference type="InterPro" id="IPR041657">
    <property type="entry name" value="HTH_17"/>
</dbReference>
<dbReference type="Proteomes" id="UP000034603">
    <property type="component" value="Unassembled WGS sequence"/>
</dbReference>
<proteinExistence type="predicted"/>
<dbReference type="AlphaFoldDB" id="A0A0G0I5L3"/>
<dbReference type="Pfam" id="PF12728">
    <property type="entry name" value="HTH_17"/>
    <property type="match status" value="1"/>
</dbReference>
<evidence type="ECO:0000313" key="3">
    <source>
        <dbReference type="Proteomes" id="UP000034603"/>
    </source>
</evidence>
<keyword evidence="2" id="KW-0238">DNA-binding</keyword>
<dbReference type="GO" id="GO:0003677">
    <property type="term" value="F:DNA binding"/>
    <property type="evidence" value="ECO:0007669"/>
    <property type="project" value="UniProtKB-KW"/>
</dbReference>
<reference evidence="2 3" key="1">
    <citation type="journal article" date="2015" name="Nature">
        <title>rRNA introns, odd ribosomes, and small enigmatic genomes across a large radiation of phyla.</title>
        <authorList>
            <person name="Brown C.T."/>
            <person name="Hug L.A."/>
            <person name="Thomas B.C."/>
            <person name="Sharon I."/>
            <person name="Castelle C.J."/>
            <person name="Singh A."/>
            <person name="Wilkins M.J."/>
            <person name="Williams K.H."/>
            <person name="Banfield J.F."/>
        </authorList>
    </citation>
    <scope>NUCLEOTIDE SEQUENCE [LARGE SCALE GENOMIC DNA]</scope>
</reference>
<dbReference type="EMBL" id="LBTR01000003">
    <property type="protein sequence ID" value="KKQ46255.1"/>
    <property type="molecule type" value="Genomic_DNA"/>
</dbReference>
<evidence type="ECO:0000259" key="1">
    <source>
        <dbReference type="Pfam" id="PF12728"/>
    </source>
</evidence>
<sequence>MTKKTIPLFSPSDPTTWSPLLTLLQASQILNVSPWTLRQWDNKKKLLAVRIGTRQDRRYKKADLLKILDKGLK</sequence>
<dbReference type="SUPFAM" id="SSF46955">
    <property type="entry name" value="Putative DNA-binding domain"/>
    <property type="match status" value="1"/>
</dbReference>
<comment type="caution">
    <text evidence="2">The sequence shown here is derived from an EMBL/GenBank/DDBJ whole genome shotgun (WGS) entry which is preliminary data.</text>
</comment>
<accession>A0A0G0I5L3</accession>
<gene>
    <name evidence="2" type="ORF">US62_C0003G0004</name>
</gene>